<reference evidence="11 12" key="1">
    <citation type="journal article" date="2019" name="Sci. Rep.">
        <title>Comparative genomics of chytrid fungi reveal insights into the obligate biotrophic and pathogenic lifestyle of Synchytrium endobioticum.</title>
        <authorList>
            <person name="van de Vossenberg B.T.L.H."/>
            <person name="Warris S."/>
            <person name="Nguyen H.D.T."/>
            <person name="van Gent-Pelzer M.P.E."/>
            <person name="Joly D.L."/>
            <person name="van de Geest H.C."/>
            <person name="Bonants P.J.M."/>
            <person name="Smith D.S."/>
            <person name="Levesque C.A."/>
            <person name="van der Lee T.A.J."/>
        </authorList>
    </citation>
    <scope>NUCLEOTIDE SEQUENCE [LARGE SCALE GENOMIC DNA]</scope>
    <source>
        <strain evidence="10 12">LEV6574</strain>
        <strain evidence="9 11">MB42</strain>
    </source>
</reference>
<dbReference type="InterPro" id="IPR036167">
    <property type="entry name" value="tRNA_intron_Endo_cat-like_sf"/>
</dbReference>
<dbReference type="Proteomes" id="UP000317494">
    <property type="component" value="Unassembled WGS sequence"/>
</dbReference>
<feature type="compositionally biased region" description="Pro residues" evidence="6">
    <location>
        <begin position="188"/>
        <end position="204"/>
    </location>
</feature>
<comment type="caution">
    <text evidence="10">The sequence shown here is derived from an EMBL/GenBank/DDBJ whole genome shotgun (WGS) entry which is preliminary data.</text>
</comment>
<dbReference type="OrthoDB" id="48041at2759"/>
<dbReference type="InterPro" id="IPR059049">
    <property type="entry name" value="TSEN34_N"/>
</dbReference>
<dbReference type="PANTHER" id="PTHR13070:SF0">
    <property type="entry name" value="TRNA-SPLICING ENDONUCLEASE SUBUNIT SEN34"/>
    <property type="match status" value="1"/>
</dbReference>
<dbReference type="SUPFAM" id="SSF53032">
    <property type="entry name" value="tRNA-intron endonuclease catalytic domain-like"/>
    <property type="match status" value="1"/>
</dbReference>
<dbReference type="InterPro" id="IPR006677">
    <property type="entry name" value="tRNA_intron_Endonuc_cat-like"/>
</dbReference>
<feature type="domain" description="tRNA intron endonuclease catalytic" evidence="7">
    <location>
        <begin position="238"/>
        <end position="318"/>
    </location>
</feature>
<feature type="domain" description="TSEN34 N-terminal" evidence="8">
    <location>
        <begin position="15"/>
        <end position="82"/>
    </location>
</feature>
<comment type="function">
    <text evidence="4">Constitutes one of the two catalytic subunit of the tRNA-splicing endonuclease complex, a complex responsible for identification and cleavage of the splice sites in pre-tRNA. It cleaves pre-tRNA at the 5'- and 3'-splice sites to release the intron. The products are an intron and two tRNA half-molecules bearing 2',3'-cyclic phosphate and 5'-OH termini. There are no conserved sequences at the splice sites, but the intron is invariably located at the same site in the gene, placing the splice sites an invariant distance from the constant structural features of the tRNA body.</text>
</comment>
<dbReference type="GO" id="GO:0003676">
    <property type="term" value="F:nucleic acid binding"/>
    <property type="evidence" value="ECO:0007669"/>
    <property type="project" value="InterPro"/>
</dbReference>
<evidence type="ECO:0000259" key="8">
    <source>
        <dbReference type="Pfam" id="PF26577"/>
    </source>
</evidence>
<keyword evidence="3 4" id="KW-0456">Lyase</keyword>
<keyword evidence="2 4" id="KW-0819">tRNA processing</keyword>
<dbReference type="PIRSF" id="PIRSF017250">
    <property type="entry name" value="tRNA_splic_SEN34"/>
    <property type="match status" value="1"/>
</dbReference>
<evidence type="ECO:0000259" key="7">
    <source>
        <dbReference type="Pfam" id="PF01974"/>
    </source>
</evidence>
<evidence type="ECO:0000256" key="6">
    <source>
        <dbReference type="SAM" id="MobiDB-lite"/>
    </source>
</evidence>
<feature type="active site" evidence="5">
    <location>
        <position position="307"/>
    </location>
</feature>
<dbReference type="STRING" id="286115.A0A507DH31"/>
<dbReference type="NCBIfam" id="TIGR00324">
    <property type="entry name" value="endA"/>
    <property type="match status" value="1"/>
</dbReference>
<proteinExistence type="inferred from homology"/>
<feature type="region of interest" description="Disordered" evidence="6">
    <location>
        <begin position="156"/>
        <end position="204"/>
    </location>
</feature>
<dbReference type="GO" id="GO:0000214">
    <property type="term" value="C:tRNA-intron endonuclease complex"/>
    <property type="evidence" value="ECO:0007669"/>
    <property type="project" value="UniProtKB-UniRule"/>
</dbReference>
<feature type="active site" evidence="5">
    <location>
        <position position="263"/>
    </location>
</feature>
<comment type="similarity">
    <text evidence="1 4">Belongs to the tRNA-intron endonuclease family.</text>
</comment>
<evidence type="ECO:0000256" key="2">
    <source>
        <dbReference type="ARBA" id="ARBA00022694"/>
    </source>
</evidence>
<evidence type="ECO:0000313" key="12">
    <source>
        <dbReference type="Proteomes" id="UP000320475"/>
    </source>
</evidence>
<dbReference type="InterPro" id="IPR006676">
    <property type="entry name" value="tRNA_splic"/>
</dbReference>
<dbReference type="Proteomes" id="UP000320475">
    <property type="component" value="Unassembled WGS sequence"/>
</dbReference>
<dbReference type="InterPro" id="IPR011856">
    <property type="entry name" value="tRNA_endonuc-like_dom_sf"/>
</dbReference>
<dbReference type="InterPro" id="IPR016690">
    <property type="entry name" value="TSEN34"/>
</dbReference>
<dbReference type="CDD" id="cd22363">
    <property type="entry name" value="tRNA-intron_lyase_C"/>
    <property type="match status" value="1"/>
</dbReference>
<evidence type="ECO:0000313" key="10">
    <source>
        <dbReference type="EMBL" id="TPX50999.1"/>
    </source>
</evidence>
<dbReference type="EMBL" id="QEAM01000010">
    <property type="protein sequence ID" value="TPX50999.1"/>
    <property type="molecule type" value="Genomic_DNA"/>
</dbReference>
<dbReference type="EC" id="4.6.1.16" evidence="4"/>
<organism evidence="10 12">
    <name type="scientific">Synchytrium endobioticum</name>
    <dbReference type="NCBI Taxonomy" id="286115"/>
    <lineage>
        <taxon>Eukaryota</taxon>
        <taxon>Fungi</taxon>
        <taxon>Fungi incertae sedis</taxon>
        <taxon>Chytridiomycota</taxon>
        <taxon>Chytridiomycota incertae sedis</taxon>
        <taxon>Chytridiomycetes</taxon>
        <taxon>Synchytriales</taxon>
        <taxon>Synchytriaceae</taxon>
        <taxon>Synchytrium</taxon>
    </lineage>
</organism>
<dbReference type="GO" id="GO:0000213">
    <property type="term" value="F:tRNA-intron lyase activity"/>
    <property type="evidence" value="ECO:0007669"/>
    <property type="project" value="UniProtKB-UniRule"/>
</dbReference>
<gene>
    <name evidence="10" type="ORF">SeLEV6574_g00562</name>
    <name evidence="9" type="ORF">SeMB42_g02237</name>
</gene>
<evidence type="ECO:0000313" key="9">
    <source>
        <dbReference type="EMBL" id="TPX50439.1"/>
    </source>
</evidence>
<evidence type="ECO:0000256" key="3">
    <source>
        <dbReference type="ARBA" id="ARBA00023239"/>
    </source>
</evidence>
<name>A0A507DH31_9FUNG</name>
<evidence type="ECO:0000256" key="1">
    <source>
        <dbReference type="ARBA" id="ARBA00008078"/>
    </source>
</evidence>
<dbReference type="Gene3D" id="3.40.1350.10">
    <property type="match status" value="1"/>
</dbReference>
<protein>
    <recommendedName>
        <fullName evidence="4">tRNA-splicing endonuclease subunit Sen34</fullName>
        <ecNumber evidence="4">4.6.1.16</ecNumber>
    </recommendedName>
</protein>
<dbReference type="Pfam" id="PF26577">
    <property type="entry name" value="TSEN34_N"/>
    <property type="match status" value="1"/>
</dbReference>
<dbReference type="Pfam" id="PF01974">
    <property type="entry name" value="tRNA_int_endo"/>
    <property type="match status" value="1"/>
</dbReference>
<accession>A0A507DH31</accession>
<dbReference type="AlphaFoldDB" id="A0A507DH31"/>
<sequence>MVSTSAPSEPHKPTVYILNGRTFIWDARSAITLRKNFRIVGALIGTLPRLPSQNIYLGLPIELSLEEVSHLLSINAIDLIDDAACLQTPTEHDMQILDDRYQSELHIYLSQRARVSELRSIQGRELYAARTRNGITQKIKPEQHEEPFAGVNVSEQDIATGDGGAGGRTSSSIAVAGSSLDSDAEPETLPPPRKPLPTLPPPPVSIYTSSTPLPWYAPTPLRSSQIPSEYTTPTLASKIYSDLWNRGYYVAAGSKFGGKWLVYPGDPMRYHSNHVVNIVPREGTSSDGGTDMKELVAGGRLGGTVKKQYVLASWDDARDEAVYFCIEWTGWL</sequence>
<evidence type="ECO:0000256" key="5">
    <source>
        <dbReference type="PIRSR" id="PIRSR017250-50"/>
    </source>
</evidence>
<keyword evidence="11" id="KW-1185">Reference proteome</keyword>
<feature type="active site" evidence="5">
    <location>
        <position position="271"/>
    </location>
</feature>
<evidence type="ECO:0000313" key="11">
    <source>
        <dbReference type="Proteomes" id="UP000317494"/>
    </source>
</evidence>
<dbReference type="EMBL" id="QEAN01000067">
    <property type="protein sequence ID" value="TPX50439.1"/>
    <property type="molecule type" value="Genomic_DNA"/>
</dbReference>
<dbReference type="PANTHER" id="PTHR13070">
    <property type="entry name" value="TRNA-SPLICING ENDONUCLEASE SUBUNIT SEN34-RELATED"/>
    <property type="match status" value="1"/>
</dbReference>
<dbReference type="GO" id="GO:0000379">
    <property type="term" value="P:tRNA-type intron splice site recognition and cleavage"/>
    <property type="evidence" value="ECO:0007669"/>
    <property type="project" value="UniProtKB-UniRule"/>
</dbReference>
<dbReference type="VEuPathDB" id="FungiDB:SeMB42_g02237"/>
<evidence type="ECO:0000256" key="4">
    <source>
        <dbReference type="PIRNR" id="PIRNR017250"/>
    </source>
</evidence>